<name>A0A6S6PIG8_9MYCO</name>
<dbReference type="InterPro" id="IPR029052">
    <property type="entry name" value="Metallo-depent_PP-like"/>
</dbReference>
<dbReference type="InterPro" id="IPR051158">
    <property type="entry name" value="Metallophosphoesterase_sf"/>
</dbReference>
<protein>
    <submittedName>
        <fullName evidence="5">Metallophosphoesterase</fullName>
    </submittedName>
</protein>
<dbReference type="GO" id="GO:0008758">
    <property type="term" value="F:UDP-2,3-diacylglucosamine hydrolase activity"/>
    <property type="evidence" value="ECO:0007669"/>
    <property type="project" value="TreeGrafter"/>
</dbReference>
<dbReference type="GO" id="GO:0016020">
    <property type="term" value="C:membrane"/>
    <property type="evidence" value="ECO:0007669"/>
    <property type="project" value="GOC"/>
</dbReference>
<dbReference type="Gene3D" id="3.60.21.10">
    <property type="match status" value="1"/>
</dbReference>
<dbReference type="CDD" id="cd07385">
    <property type="entry name" value="MPP_YkuE_C"/>
    <property type="match status" value="1"/>
</dbReference>
<dbReference type="PANTHER" id="PTHR31302">
    <property type="entry name" value="TRANSMEMBRANE PROTEIN WITH METALLOPHOSPHOESTERASE DOMAIN-RELATED"/>
    <property type="match status" value="1"/>
</dbReference>
<gene>
    <name evidence="5" type="ORF">NIIDNTM18_50360</name>
</gene>
<sequence>MRDPEVTDDVPADVVEDRRPRRGRRRWRRTAIVSAILLLLFGVPWWTLLLAGTAWPAPVVVGGTLLFAAAFVALPAMLFSGHRPGRGRRRPDWVAATADALLGVAWVLFVWSVLGNVLRLVLLAAGVDDPLRGRVVAVAVAAVALVLLVWGYAEAMRVPRTRTVEIHIPGLGRGLDGLRVAMITDTHYGPIDRARWSAAVVDRVNSLDADIVCHVGDIADGTVADRERQASPLAAVTATSARVYVTGNHEYFSEAQGWLDYMERIGWDALHSRHLVVERGGDRLVVAGVDDATAKASGLRGHGANLDAALAGADRALPVLLLAHQPKQVAHAARAGVDLQISGHTHGGQIWPFNILVRLEQPVVQGLSRHGEKTQLYTSRGTGFWGPPFRVFAPSEITLLTLRHG</sequence>
<proteinExistence type="predicted"/>
<keyword evidence="3" id="KW-0472">Membrane</keyword>
<dbReference type="Pfam" id="PF00149">
    <property type="entry name" value="Metallophos"/>
    <property type="match status" value="1"/>
</dbReference>
<dbReference type="GO" id="GO:0009245">
    <property type="term" value="P:lipid A biosynthetic process"/>
    <property type="evidence" value="ECO:0007669"/>
    <property type="project" value="TreeGrafter"/>
</dbReference>
<dbReference type="GO" id="GO:0046872">
    <property type="term" value="F:metal ion binding"/>
    <property type="evidence" value="ECO:0007669"/>
    <property type="project" value="UniProtKB-KW"/>
</dbReference>
<keyword evidence="3" id="KW-1133">Transmembrane helix</keyword>
<dbReference type="InterPro" id="IPR004843">
    <property type="entry name" value="Calcineurin-like_PHP"/>
</dbReference>
<keyword evidence="2" id="KW-0378">Hydrolase</keyword>
<keyword evidence="1" id="KW-0479">Metal-binding</keyword>
<feature type="transmembrane region" description="Helical" evidence="3">
    <location>
        <begin position="134"/>
        <end position="153"/>
    </location>
</feature>
<evidence type="ECO:0000256" key="2">
    <source>
        <dbReference type="ARBA" id="ARBA00022801"/>
    </source>
</evidence>
<dbReference type="AlphaFoldDB" id="A0A6S6PIG8"/>
<feature type="transmembrane region" description="Helical" evidence="3">
    <location>
        <begin position="27"/>
        <end position="47"/>
    </location>
</feature>
<evidence type="ECO:0000256" key="3">
    <source>
        <dbReference type="SAM" id="Phobius"/>
    </source>
</evidence>
<dbReference type="SUPFAM" id="SSF56300">
    <property type="entry name" value="Metallo-dependent phosphatases"/>
    <property type="match status" value="1"/>
</dbReference>
<evidence type="ECO:0000256" key="1">
    <source>
        <dbReference type="ARBA" id="ARBA00022723"/>
    </source>
</evidence>
<organism evidence="5 6">
    <name type="scientific">Mycolicibacterium litorale</name>
    <dbReference type="NCBI Taxonomy" id="758802"/>
    <lineage>
        <taxon>Bacteria</taxon>
        <taxon>Bacillati</taxon>
        <taxon>Actinomycetota</taxon>
        <taxon>Actinomycetes</taxon>
        <taxon>Mycobacteriales</taxon>
        <taxon>Mycobacteriaceae</taxon>
        <taxon>Mycolicibacterium</taxon>
    </lineage>
</organism>
<dbReference type="RefSeq" id="WP_185293409.1">
    <property type="nucleotide sequence ID" value="NZ_AP023287.1"/>
</dbReference>
<reference evidence="5 6" key="1">
    <citation type="submission" date="2020-07" db="EMBL/GenBank/DDBJ databases">
        <title>Complete genome sequence of Mycolicibacterium litorale like strain isolated from cardiac implantable electronic device infection.</title>
        <authorList>
            <person name="Fukano H."/>
            <person name="Miyama H."/>
            <person name="Hoshino Y."/>
        </authorList>
    </citation>
    <scope>NUCLEOTIDE SEQUENCE [LARGE SCALE GENOMIC DNA]</scope>
    <source>
        <strain evidence="5 6">NIIDNTM18</strain>
    </source>
</reference>
<evidence type="ECO:0000259" key="4">
    <source>
        <dbReference type="Pfam" id="PF00149"/>
    </source>
</evidence>
<dbReference type="Proteomes" id="UP000515734">
    <property type="component" value="Chromosome"/>
</dbReference>
<feature type="transmembrane region" description="Helical" evidence="3">
    <location>
        <begin position="59"/>
        <end position="81"/>
    </location>
</feature>
<dbReference type="EMBL" id="AP023287">
    <property type="protein sequence ID" value="BCI55758.1"/>
    <property type="molecule type" value="Genomic_DNA"/>
</dbReference>
<accession>A0A6S6PIG8</accession>
<evidence type="ECO:0000313" key="5">
    <source>
        <dbReference type="EMBL" id="BCI55758.1"/>
    </source>
</evidence>
<evidence type="ECO:0000313" key="6">
    <source>
        <dbReference type="Proteomes" id="UP000515734"/>
    </source>
</evidence>
<feature type="transmembrane region" description="Helical" evidence="3">
    <location>
        <begin position="93"/>
        <end position="114"/>
    </location>
</feature>
<keyword evidence="3" id="KW-0812">Transmembrane</keyword>
<feature type="domain" description="Calcineurin-like phosphoesterase" evidence="4">
    <location>
        <begin position="178"/>
        <end position="347"/>
    </location>
</feature>
<dbReference type="PANTHER" id="PTHR31302:SF31">
    <property type="entry name" value="PHOSPHODIESTERASE YAEI"/>
    <property type="match status" value="1"/>
</dbReference>